<comment type="cofactor">
    <cofactor evidence="1">
        <name>thiamine diphosphate</name>
        <dbReference type="ChEBI" id="CHEBI:58937"/>
    </cofactor>
</comment>
<feature type="domain" description="Transketolase N-terminal" evidence="4">
    <location>
        <begin position="14"/>
        <end position="258"/>
    </location>
</feature>
<dbReference type="Proteomes" id="UP000315060">
    <property type="component" value="Unassembled WGS sequence"/>
</dbReference>
<dbReference type="EMBL" id="VMYC01000025">
    <property type="protein sequence ID" value="TVX72044.1"/>
    <property type="molecule type" value="Genomic_DNA"/>
</dbReference>
<reference evidence="5 7" key="1">
    <citation type="submission" date="2015-03" db="EMBL/GenBank/DDBJ databases">
        <authorList>
            <consortium name="Pathogen Informatics"/>
            <person name="Murphy D."/>
        </authorList>
    </citation>
    <scope>NUCLEOTIDE SEQUENCE [LARGE SCALE GENOMIC DNA]</scope>
    <source>
        <strain evidence="5 7">0310</strain>
    </source>
</reference>
<comment type="similarity">
    <text evidence="2">Belongs to the transketolase family.</text>
</comment>
<evidence type="ECO:0000256" key="1">
    <source>
        <dbReference type="ARBA" id="ARBA00001964"/>
    </source>
</evidence>
<dbReference type="InterPro" id="IPR005474">
    <property type="entry name" value="Transketolase_N"/>
</dbReference>
<dbReference type="PANTHER" id="PTHR47514:SF1">
    <property type="entry name" value="TRANSKETOLASE N-TERMINAL SECTION-RELATED"/>
    <property type="match status" value="1"/>
</dbReference>
<dbReference type="PANTHER" id="PTHR47514">
    <property type="entry name" value="TRANSKETOLASE N-TERMINAL SECTION-RELATED"/>
    <property type="match status" value="1"/>
</dbReference>
<keyword evidence="5" id="KW-0808">Transferase</keyword>
<dbReference type="EC" id="2.2.1.1" evidence="5"/>
<dbReference type="InterPro" id="IPR029061">
    <property type="entry name" value="THDP-binding"/>
</dbReference>
<evidence type="ECO:0000256" key="2">
    <source>
        <dbReference type="ARBA" id="ARBA00007131"/>
    </source>
</evidence>
<evidence type="ECO:0000313" key="8">
    <source>
        <dbReference type="Proteomes" id="UP000315060"/>
    </source>
</evidence>
<dbReference type="Proteomes" id="UP000045541">
    <property type="component" value="Unassembled WGS sequence"/>
</dbReference>
<evidence type="ECO:0000313" key="5">
    <source>
        <dbReference type="EMBL" id="CKJ23859.1"/>
    </source>
</evidence>
<evidence type="ECO:0000259" key="4">
    <source>
        <dbReference type="Pfam" id="PF00456"/>
    </source>
</evidence>
<organism evidence="5 7">
    <name type="scientific">Streptococcus pneumoniae</name>
    <dbReference type="NCBI Taxonomy" id="1313"/>
    <lineage>
        <taxon>Bacteria</taxon>
        <taxon>Bacillati</taxon>
        <taxon>Bacillota</taxon>
        <taxon>Bacilli</taxon>
        <taxon>Lactobacillales</taxon>
        <taxon>Streptococcaceae</taxon>
        <taxon>Streptococcus</taxon>
    </lineage>
</organism>
<keyword evidence="3" id="KW-0786">Thiamine pyrophosphate</keyword>
<accession>A0A064BYQ5</accession>
<dbReference type="EMBL" id="CMWB01000030">
    <property type="protein sequence ID" value="CKJ23859.1"/>
    <property type="molecule type" value="Genomic_DNA"/>
</dbReference>
<dbReference type="GO" id="GO:0004802">
    <property type="term" value="F:transketolase activity"/>
    <property type="evidence" value="ECO:0007669"/>
    <property type="project" value="UniProtKB-EC"/>
</dbReference>
<evidence type="ECO:0000256" key="3">
    <source>
        <dbReference type="ARBA" id="ARBA00023052"/>
    </source>
</evidence>
<name>A0A064BYQ5_STREE</name>
<gene>
    <name evidence="5" type="primary">tktN</name>
    <name evidence="6" type="ORF">AZJ28_01925</name>
    <name evidence="5" type="ORF">ERS096071_01574</name>
</gene>
<protein>
    <submittedName>
        <fullName evidence="5 6">Transketolase</fullName>
        <ecNumber evidence="5">2.2.1.1</ecNumber>
    </submittedName>
</protein>
<dbReference type="CDD" id="cd02012">
    <property type="entry name" value="TPP_TK"/>
    <property type="match status" value="1"/>
</dbReference>
<dbReference type="AlphaFoldDB" id="A0A064BYQ5"/>
<reference evidence="6 8" key="2">
    <citation type="submission" date="2019-07" db="EMBL/GenBank/DDBJ databases">
        <authorList>
            <person name="Mohale T."/>
        </authorList>
    </citation>
    <scope>NUCLEOTIDE SEQUENCE [LARGE SCALE GENOMIC DNA]</scope>
    <source>
        <strain evidence="6 8">NTPn 59</strain>
    </source>
</reference>
<dbReference type="Gene3D" id="3.40.50.970">
    <property type="match status" value="1"/>
</dbReference>
<proteinExistence type="inferred from homology"/>
<dbReference type="Pfam" id="PF00456">
    <property type="entry name" value="Transketolase_N"/>
    <property type="match status" value="1"/>
</dbReference>
<dbReference type="SUPFAM" id="SSF52518">
    <property type="entry name" value="Thiamin diphosphate-binding fold (THDP-binding)"/>
    <property type="match status" value="1"/>
</dbReference>
<evidence type="ECO:0000313" key="7">
    <source>
        <dbReference type="Proteomes" id="UP000045541"/>
    </source>
</evidence>
<comment type="caution">
    <text evidence="5">The sequence shown here is derived from an EMBL/GenBank/DDBJ whole genome shotgun (WGS) entry which is preliminary data.</text>
</comment>
<sequence>MILSKNREDGLRKFATNIRLNTLRTLNHLGFGHYGGSLSIVEVLAVLYGEIMPMTPEIFVARDRDYFILSKGHGGPALYSTLYLNGFFDKEFLYSLNTNGTKLPSHPDRNLTPGIDMTTGSLGQGISVATGLAYGQRIRKSPFYTYAIVGDGELNEGQCWEAIQFASHQQLSNLIVFVDDNKKQLDGFTKDICNPGDFVEKFSAFGFESIRVKGSDIREIYEGIVQLKQSNNSSPKCIVLDTIKGQGVQELEEMKSNHHLRPTVEEKQMLTSVVERLSQELEETEW</sequence>
<evidence type="ECO:0000313" key="6">
    <source>
        <dbReference type="EMBL" id="TVX72044.1"/>
    </source>
</evidence>